<dbReference type="InterPro" id="IPR006638">
    <property type="entry name" value="Elp3/MiaA/NifB-like_rSAM"/>
</dbReference>
<dbReference type="GO" id="GO:0003824">
    <property type="term" value="F:catalytic activity"/>
    <property type="evidence" value="ECO:0007669"/>
    <property type="project" value="InterPro"/>
</dbReference>
<evidence type="ECO:0000259" key="1">
    <source>
        <dbReference type="PROSITE" id="PS51918"/>
    </source>
</evidence>
<dbReference type="InterPro" id="IPR007197">
    <property type="entry name" value="rSAM"/>
</dbReference>
<organism evidence="2">
    <name type="scientific">Candidatus Kentrum sp. FW</name>
    <dbReference type="NCBI Taxonomy" id="2126338"/>
    <lineage>
        <taxon>Bacteria</taxon>
        <taxon>Pseudomonadati</taxon>
        <taxon>Pseudomonadota</taxon>
        <taxon>Gammaproteobacteria</taxon>
        <taxon>Candidatus Kentrum</taxon>
    </lineage>
</organism>
<name>A0A450S8H1_9GAMM</name>
<reference evidence="2" key="1">
    <citation type="submission" date="2019-02" db="EMBL/GenBank/DDBJ databases">
        <authorList>
            <person name="Gruber-Vodicka R. H."/>
            <person name="Seah K. B. B."/>
        </authorList>
    </citation>
    <scope>NUCLEOTIDE SEQUENCE</scope>
    <source>
        <strain evidence="2">BECK_BZ15</strain>
    </source>
</reference>
<proteinExistence type="predicted"/>
<dbReference type="EMBL" id="CAADEW010000019">
    <property type="protein sequence ID" value="VFJ48235.1"/>
    <property type="molecule type" value="Genomic_DNA"/>
</dbReference>
<sequence length="330" mass="37546">MLKLSRRCLLFTQEVNMAEPNIYDNSPLPIYVGERIFLGLKDLVVSLYSERCQFKCNYCNLPRKSHPGPMDAEAIKRQIDGVLDEKRTKLPDFRQLSIGNEGSILDPSRFPKEALDHLLIRTKRFPALEVLSLETRPEYINAPLMEEIQRVTALPTIDVTIGFETQDDHLREIVLGKNIRKKLLENRIKLLGEVGVRLTSYVLLKPGPAMAEQDGIDEAIRTIEYLCEKCRDANVDLVIYLNPVYAAEGTPLEREFILHGYCSPQIQSVVQIIGATRGLNVPIYTGLWSEENAGENGDYQGLDTHRAEVREAVKKYNKTQDFLAIEPFIE</sequence>
<gene>
    <name evidence="2" type="ORF">BECKFW1821A_GA0114235_101925</name>
</gene>
<protein>
    <recommendedName>
        <fullName evidence="1">Radical SAM core domain-containing protein</fullName>
    </recommendedName>
</protein>
<feature type="domain" description="Radical SAM core" evidence="1">
    <location>
        <begin position="37"/>
        <end position="282"/>
    </location>
</feature>
<accession>A0A450S8H1</accession>
<dbReference type="CDD" id="cd01335">
    <property type="entry name" value="Radical_SAM"/>
    <property type="match status" value="1"/>
</dbReference>
<dbReference type="AlphaFoldDB" id="A0A450S8H1"/>
<dbReference type="PIRSF" id="PIRSF004954">
    <property type="entry name" value="Radical_SAM"/>
    <property type="match status" value="1"/>
</dbReference>
<dbReference type="InterPro" id="IPR058240">
    <property type="entry name" value="rSAM_sf"/>
</dbReference>
<dbReference type="InterPro" id="IPR005909">
    <property type="entry name" value="RaSEA"/>
</dbReference>
<evidence type="ECO:0000313" key="2">
    <source>
        <dbReference type="EMBL" id="VFJ48235.1"/>
    </source>
</evidence>
<dbReference type="PROSITE" id="PS51918">
    <property type="entry name" value="RADICAL_SAM"/>
    <property type="match status" value="1"/>
</dbReference>
<dbReference type="SUPFAM" id="SSF102114">
    <property type="entry name" value="Radical SAM enzymes"/>
    <property type="match status" value="1"/>
</dbReference>
<dbReference type="GO" id="GO:0051536">
    <property type="term" value="F:iron-sulfur cluster binding"/>
    <property type="evidence" value="ECO:0007669"/>
    <property type="project" value="InterPro"/>
</dbReference>
<dbReference type="SMART" id="SM00729">
    <property type="entry name" value="Elp3"/>
    <property type="match status" value="1"/>
</dbReference>